<dbReference type="InParanoid" id="A0A067MM82"/>
<proteinExistence type="predicted"/>
<feature type="region of interest" description="Disordered" evidence="1">
    <location>
        <begin position="1"/>
        <end position="100"/>
    </location>
</feature>
<evidence type="ECO:0000313" key="3">
    <source>
        <dbReference type="EMBL" id="KDQ12992.1"/>
    </source>
</evidence>
<feature type="compositionally biased region" description="Low complexity" evidence="1">
    <location>
        <begin position="405"/>
        <end position="418"/>
    </location>
</feature>
<dbReference type="AlphaFoldDB" id="A0A067MM82"/>
<keyword evidence="2" id="KW-1133">Transmembrane helix</keyword>
<keyword evidence="2" id="KW-0812">Transmembrane</keyword>
<evidence type="ECO:0000313" key="4">
    <source>
        <dbReference type="Proteomes" id="UP000027195"/>
    </source>
</evidence>
<feature type="compositionally biased region" description="Basic and acidic residues" evidence="1">
    <location>
        <begin position="659"/>
        <end position="679"/>
    </location>
</feature>
<organism evidence="3 4">
    <name type="scientific">Botryobasidium botryosum (strain FD-172 SS1)</name>
    <dbReference type="NCBI Taxonomy" id="930990"/>
    <lineage>
        <taxon>Eukaryota</taxon>
        <taxon>Fungi</taxon>
        <taxon>Dikarya</taxon>
        <taxon>Basidiomycota</taxon>
        <taxon>Agaricomycotina</taxon>
        <taxon>Agaricomycetes</taxon>
        <taxon>Cantharellales</taxon>
        <taxon>Botryobasidiaceae</taxon>
        <taxon>Botryobasidium</taxon>
    </lineage>
</organism>
<feature type="transmembrane region" description="Helical" evidence="2">
    <location>
        <begin position="110"/>
        <end position="133"/>
    </location>
</feature>
<reference evidence="4" key="1">
    <citation type="journal article" date="2014" name="Proc. Natl. Acad. Sci. U.S.A.">
        <title>Extensive sampling of basidiomycete genomes demonstrates inadequacy of the white-rot/brown-rot paradigm for wood decay fungi.</title>
        <authorList>
            <person name="Riley R."/>
            <person name="Salamov A.A."/>
            <person name="Brown D.W."/>
            <person name="Nagy L.G."/>
            <person name="Floudas D."/>
            <person name="Held B.W."/>
            <person name="Levasseur A."/>
            <person name="Lombard V."/>
            <person name="Morin E."/>
            <person name="Otillar R."/>
            <person name="Lindquist E.A."/>
            <person name="Sun H."/>
            <person name="LaButti K.M."/>
            <person name="Schmutz J."/>
            <person name="Jabbour D."/>
            <person name="Luo H."/>
            <person name="Baker S.E."/>
            <person name="Pisabarro A.G."/>
            <person name="Walton J.D."/>
            <person name="Blanchette R.A."/>
            <person name="Henrissat B."/>
            <person name="Martin F."/>
            <person name="Cullen D."/>
            <person name="Hibbett D.S."/>
            <person name="Grigoriev I.V."/>
        </authorList>
    </citation>
    <scope>NUCLEOTIDE SEQUENCE [LARGE SCALE GENOMIC DNA]</scope>
    <source>
        <strain evidence="4">FD-172 SS1</strain>
    </source>
</reference>
<keyword evidence="2" id="KW-0472">Membrane</keyword>
<feature type="region of interest" description="Disordered" evidence="1">
    <location>
        <begin position="659"/>
        <end position="739"/>
    </location>
</feature>
<feature type="compositionally biased region" description="Polar residues" evidence="1">
    <location>
        <begin position="51"/>
        <end position="78"/>
    </location>
</feature>
<evidence type="ECO:0000256" key="2">
    <source>
        <dbReference type="SAM" id="Phobius"/>
    </source>
</evidence>
<accession>A0A067MM82</accession>
<dbReference type="OrthoDB" id="3260408at2759"/>
<dbReference type="STRING" id="930990.A0A067MM82"/>
<gene>
    <name evidence="3" type="ORF">BOTBODRAFT_175869</name>
</gene>
<feature type="region of interest" description="Disordered" evidence="1">
    <location>
        <begin position="405"/>
        <end position="429"/>
    </location>
</feature>
<dbReference type="EMBL" id="KL198046">
    <property type="protein sequence ID" value="KDQ12992.1"/>
    <property type="molecule type" value="Genomic_DNA"/>
</dbReference>
<protein>
    <submittedName>
        <fullName evidence="3">Uncharacterized protein</fullName>
    </submittedName>
</protein>
<evidence type="ECO:0000256" key="1">
    <source>
        <dbReference type="SAM" id="MobiDB-lite"/>
    </source>
</evidence>
<keyword evidence="4" id="KW-1185">Reference proteome</keyword>
<feature type="compositionally biased region" description="Basic residues" evidence="1">
    <location>
        <begin position="91"/>
        <end position="100"/>
    </location>
</feature>
<dbReference type="HOGENOM" id="CLU_319846_0_0_1"/>
<sequence length="739" mass="80852">MPVNTRRASAMAGKAPSSPANGTPKKGAKAKQSTPATHDRETPPSTPSSSAKKSQPHATASDAKLSSTLAYPTSSTKGFSEEAKPSPPAKSKAKTKIKVKKLQKKQQSTTFASSVIGGLTRLIAVCILAYALLVCPADEKEANPVCLTIMKYKSTVLEPYVFLPIRTFAAHPLVAPQIATVSPYVARVGRVSEPYVNEVKHLYRHKIAPRVHMLEIQARPYTMRVQREIDERVMPYIRPVYHFLVDCYRVVEPYLMHIIAFVQKQWADNVQPHLTPLWARCSDVASRWFFTNVYDPSGDLRRKYVDKHIGKMLEKFEEMSDGKPVKGADEDGSSIFVQAGAVPDATPDSTSEAAAESLLRKRVVEEEPVVAFMPGAVMPPETASEVDEDDDLDVIAFLSSLTAEPTTTTSVQPTETVSRMTPEERKGDNAYRRADVERRTAEWERKLKVECETQMKQLKETLLAIRTRAANEIKSGDGALGDEVQGLQEQADKGIDGVDKFVKNLMKKRAGGAEKVALLENIIDKVRKKFEGYAVGVNTRVQEWWVEVLNEEDAEVKKAADTVENLAGNAQGDIGLSWAFLDDVTHLEWKRYHALAGSAKEQADTYRAVANGTHSSAPENPLSLALSDLQVELQDIMIAFELTLADTRSQAMRFLFGHEKSPEEVARDGQESSEGKSSEGARQPEVSILPVSTPAGSADPKVSAAGAGEGGVPEYGETSPVESDPSATLTPVAALHEEL</sequence>
<dbReference type="Proteomes" id="UP000027195">
    <property type="component" value="Unassembled WGS sequence"/>
</dbReference>
<name>A0A067MM82_BOTB1</name>